<gene>
    <name evidence="3" type="ORF">ABI908_10995</name>
    <name evidence="2" type="ORF">DK843_17365</name>
</gene>
<reference evidence="2 4" key="1">
    <citation type="submission" date="2018-05" db="EMBL/GenBank/DDBJ databases">
        <title>Genome sequencing, assembly and analysis of the novel insecticidal bacterium, Chromobacterium phragmitis.</title>
        <authorList>
            <person name="Sparks M.E."/>
            <person name="Blackburn M.B."/>
            <person name="Gundersen-Rindal D.E."/>
        </authorList>
    </citation>
    <scope>NUCLEOTIDE SEQUENCE [LARGE SCALE GENOMIC DNA]</scope>
    <source>
        <strain evidence="2">IIBBL 274-1</strain>
    </source>
</reference>
<name>A0A344UKX0_9NEIS</name>
<keyword evidence="5" id="KW-1185">Reference proteome</keyword>
<dbReference type="KEGG" id="chrb:DK843_17365"/>
<dbReference type="InterPro" id="IPR011990">
    <property type="entry name" value="TPR-like_helical_dom_sf"/>
</dbReference>
<proteinExistence type="predicted"/>
<dbReference type="Proteomes" id="UP001462502">
    <property type="component" value="Unassembled WGS sequence"/>
</dbReference>
<evidence type="ECO:0008006" key="6">
    <source>
        <dbReference type="Google" id="ProtNLM"/>
    </source>
</evidence>
<dbReference type="AlphaFoldDB" id="A0A344UKX0"/>
<evidence type="ECO:0000313" key="2">
    <source>
        <dbReference type="EMBL" id="AXE35918.1"/>
    </source>
</evidence>
<evidence type="ECO:0000313" key="5">
    <source>
        <dbReference type="Proteomes" id="UP001462502"/>
    </source>
</evidence>
<dbReference type="KEGG" id="chri:DK842_11930"/>
<dbReference type="RefSeq" id="WP_114061644.1">
    <property type="nucleotide sequence ID" value="NZ_CP029495.1"/>
</dbReference>
<protein>
    <recommendedName>
        <fullName evidence="6">CesD/SycD/LcrH family type III secretion system chaperone</fullName>
    </recommendedName>
</protein>
<dbReference type="OrthoDB" id="8591320at2"/>
<evidence type="ECO:0000256" key="1">
    <source>
        <dbReference type="SAM" id="MobiDB-lite"/>
    </source>
</evidence>
<feature type="compositionally biased region" description="Low complexity" evidence="1">
    <location>
        <begin position="34"/>
        <end position="44"/>
    </location>
</feature>
<evidence type="ECO:0000313" key="3">
    <source>
        <dbReference type="EMBL" id="MEO9384622.1"/>
    </source>
</evidence>
<organism evidence="2 4">
    <name type="scientific">Chromobacterium phragmitis</name>
    <dbReference type="NCBI Taxonomy" id="2202141"/>
    <lineage>
        <taxon>Bacteria</taxon>
        <taxon>Pseudomonadati</taxon>
        <taxon>Pseudomonadota</taxon>
        <taxon>Betaproteobacteria</taxon>
        <taxon>Neisseriales</taxon>
        <taxon>Chromobacteriaceae</taxon>
        <taxon>Chromobacterium</taxon>
    </lineage>
</organism>
<dbReference type="EMBL" id="CP029554">
    <property type="protein sequence ID" value="AXE35918.1"/>
    <property type="molecule type" value="Genomic_DNA"/>
</dbReference>
<dbReference type="SUPFAM" id="SSF48452">
    <property type="entry name" value="TPR-like"/>
    <property type="match status" value="1"/>
</dbReference>
<feature type="region of interest" description="Disordered" evidence="1">
    <location>
        <begin position="1"/>
        <end position="46"/>
    </location>
</feature>
<dbReference type="Gene3D" id="1.25.40.10">
    <property type="entry name" value="Tetratricopeptide repeat domain"/>
    <property type="match status" value="1"/>
</dbReference>
<accession>A0A344UKX0</accession>
<dbReference type="EMBL" id="JBDXMI010000001">
    <property type="protein sequence ID" value="MEO9384622.1"/>
    <property type="molecule type" value="Genomic_DNA"/>
</dbReference>
<reference evidence="3 5" key="2">
    <citation type="submission" date="2024-05" db="EMBL/GenBank/DDBJ databases">
        <authorList>
            <person name="De Oliveira J.P."/>
            <person name="Noriler S.A."/>
            <person name="De Oliveira A.G."/>
            <person name="Sipoli D.S."/>
        </authorList>
    </citation>
    <scope>NUCLEOTIDE SEQUENCE [LARGE SCALE GENOMIC DNA]</scope>
    <source>
        <strain evidence="3 5">LABIM192</strain>
    </source>
</reference>
<evidence type="ECO:0000313" key="4">
    <source>
        <dbReference type="Proteomes" id="UP000252038"/>
    </source>
</evidence>
<sequence>MNRMTPYRMPGRPGSMFAQEPRKRSLASPPRPQSPAARIAQQPPRAREPVTLRLAVGLLNRILGTFAPKADGKPLTLAQYAAQLFDSGEFDEAKCYYLLLARLNHWQFDYWLRLGQCCQRLGEHDEAVACFGKAGLLKLEDPRPAHLARRSHRLASQQRQAPNALHAVVAWCASRPEHATLKEEVLRQARVNPQESLA</sequence>
<dbReference type="Proteomes" id="UP000252038">
    <property type="component" value="Chromosome"/>
</dbReference>